<dbReference type="STRING" id="342108.amb1198"/>
<accession>Q2W823</accession>
<evidence type="ECO:0000313" key="2">
    <source>
        <dbReference type="Proteomes" id="UP000007058"/>
    </source>
</evidence>
<sequence>MLPKKGKVFPANTGANGTYAEQIAAALRNDLGSSHQGVKTAMRWTGASERTVKNWFAGTNGPSGEHLVDLARHSKAVMGMFLVLAGHSEMIAGLALGEIRTALVDALAVVDMHMADA</sequence>
<gene>
    <name evidence="1" type="ordered locus">amb1198</name>
</gene>
<name>Q2W823_PARM1</name>
<dbReference type="KEGG" id="mag:amb1198"/>
<dbReference type="OrthoDB" id="8611097at2"/>
<evidence type="ECO:0000313" key="1">
    <source>
        <dbReference type="EMBL" id="BAE50002.1"/>
    </source>
</evidence>
<organism evidence="1 2">
    <name type="scientific">Paramagnetospirillum magneticum (strain ATCC 700264 / AMB-1)</name>
    <name type="common">Magnetospirillum magneticum</name>
    <dbReference type="NCBI Taxonomy" id="342108"/>
    <lineage>
        <taxon>Bacteria</taxon>
        <taxon>Pseudomonadati</taxon>
        <taxon>Pseudomonadota</taxon>
        <taxon>Alphaproteobacteria</taxon>
        <taxon>Rhodospirillales</taxon>
        <taxon>Magnetospirillaceae</taxon>
        <taxon>Paramagnetospirillum</taxon>
    </lineage>
</organism>
<keyword evidence="2" id="KW-1185">Reference proteome</keyword>
<dbReference type="Proteomes" id="UP000007058">
    <property type="component" value="Chromosome"/>
</dbReference>
<dbReference type="EMBL" id="AP007255">
    <property type="protein sequence ID" value="BAE50002.1"/>
    <property type="molecule type" value="Genomic_DNA"/>
</dbReference>
<protein>
    <submittedName>
        <fullName evidence="1">Uncharacterized protein</fullName>
    </submittedName>
</protein>
<dbReference type="HOGENOM" id="CLU_140191_0_0_5"/>
<dbReference type="AlphaFoldDB" id="Q2W823"/>
<proteinExistence type="predicted"/>
<reference evidence="1 2" key="1">
    <citation type="journal article" date="2005" name="DNA Res.">
        <title>Complete genome sequence of the facultative anaerobic magnetotactic bacterium Magnetospirillum sp. strain AMB-1.</title>
        <authorList>
            <person name="Matsunaga T."/>
            <person name="Okamura Y."/>
            <person name="Fukuda Y."/>
            <person name="Wahyudi A.T."/>
            <person name="Murase Y."/>
            <person name="Takeyama H."/>
        </authorList>
    </citation>
    <scope>NUCLEOTIDE SEQUENCE [LARGE SCALE GENOMIC DNA]</scope>
    <source>
        <strain evidence="2">ATCC 700264 / AMB-1</strain>
    </source>
</reference>
<dbReference type="RefSeq" id="WP_011383610.1">
    <property type="nucleotide sequence ID" value="NC_007626.1"/>
</dbReference>